<comment type="caution">
    <text evidence="1">The sequence shown here is derived from an EMBL/GenBank/DDBJ whole genome shotgun (WGS) entry which is preliminary data.</text>
</comment>
<protein>
    <recommendedName>
        <fullName evidence="3">Transcriptional regulator</fullName>
    </recommendedName>
</protein>
<dbReference type="Gene3D" id="2.30.110.10">
    <property type="entry name" value="Electron Transport, Fmn-binding Protein, Chain A"/>
    <property type="match status" value="1"/>
</dbReference>
<name>A0ABR5N9R0_BRECH</name>
<dbReference type="PANTHER" id="PTHR35802:SF1">
    <property type="entry name" value="PROTEASE SYNTHASE AND SPORULATION PROTEIN PAI 2"/>
    <property type="match status" value="1"/>
</dbReference>
<gene>
    <name evidence="1" type="ORF">AN963_00200</name>
</gene>
<evidence type="ECO:0000313" key="2">
    <source>
        <dbReference type="Proteomes" id="UP000051063"/>
    </source>
</evidence>
<dbReference type="Pfam" id="PF04299">
    <property type="entry name" value="FMN_bind_2"/>
    <property type="match status" value="1"/>
</dbReference>
<dbReference type="InterPro" id="IPR012349">
    <property type="entry name" value="Split_barrel_FMN-bd"/>
</dbReference>
<reference evidence="1 2" key="1">
    <citation type="submission" date="2015-09" db="EMBL/GenBank/DDBJ databases">
        <title>Genome sequencing project for genomic taxonomy and phylogenomics of Bacillus-like bacteria.</title>
        <authorList>
            <person name="Liu B."/>
            <person name="Wang J."/>
            <person name="Zhu Y."/>
            <person name="Liu G."/>
            <person name="Chen Q."/>
            <person name="Chen Z."/>
            <person name="Lan J."/>
            <person name="Che J."/>
            <person name="Ge C."/>
            <person name="Shi H."/>
            <person name="Pan Z."/>
            <person name="Liu X."/>
        </authorList>
    </citation>
    <scope>NUCLEOTIDE SEQUENCE [LARGE SCALE GENOMIC DNA]</scope>
    <source>
        <strain evidence="1 2">DSM 8552</strain>
    </source>
</reference>
<accession>A0ABR5N9R0</accession>
<proteinExistence type="predicted"/>
<dbReference type="InterPro" id="IPR007396">
    <property type="entry name" value="TR_PAI2-type"/>
</dbReference>
<dbReference type="PANTHER" id="PTHR35802">
    <property type="entry name" value="PROTEASE SYNTHASE AND SPORULATION PROTEIN PAI 2"/>
    <property type="match status" value="1"/>
</dbReference>
<dbReference type="Proteomes" id="UP000051063">
    <property type="component" value="Unassembled WGS sequence"/>
</dbReference>
<dbReference type="SUPFAM" id="SSF50475">
    <property type="entry name" value="FMN-binding split barrel"/>
    <property type="match status" value="1"/>
</dbReference>
<organism evidence="1 2">
    <name type="scientific">Brevibacillus choshinensis</name>
    <dbReference type="NCBI Taxonomy" id="54911"/>
    <lineage>
        <taxon>Bacteria</taxon>
        <taxon>Bacillati</taxon>
        <taxon>Bacillota</taxon>
        <taxon>Bacilli</taxon>
        <taxon>Bacillales</taxon>
        <taxon>Paenibacillaceae</taxon>
        <taxon>Brevibacillus</taxon>
    </lineage>
</organism>
<dbReference type="RefSeq" id="WP_055742563.1">
    <property type="nucleotide sequence ID" value="NZ_LJJB01000007.1"/>
</dbReference>
<sequence length="217" mass="24372">MYTPPYFEVTDQEEMIAFMQQHPFALLISADAKEPEVTHLPMEVEQRGDELFLTGHVARNNPQGDMLGQTDTSVLVVFQGAHAYVSSSWYSQPNVPTWNYMAVHAYGKARVITSVEKVTEMMQALLSKYEQGQQSPVAWGAVPEKVMDGLLKGITCFEIKVERIDAKYKLSQNRNEQDRQAIISHLEAGSEKEKEVAAAMRTIDQAGANRVFTKTSQ</sequence>
<dbReference type="EMBL" id="LJJB01000007">
    <property type="protein sequence ID" value="KQL48285.1"/>
    <property type="molecule type" value="Genomic_DNA"/>
</dbReference>
<dbReference type="PIRSF" id="PIRSF010372">
    <property type="entry name" value="PaiB"/>
    <property type="match status" value="1"/>
</dbReference>
<evidence type="ECO:0008006" key="3">
    <source>
        <dbReference type="Google" id="ProtNLM"/>
    </source>
</evidence>
<keyword evidence="2" id="KW-1185">Reference proteome</keyword>
<evidence type="ECO:0000313" key="1">
    <source>
        <dbReference type="EMBL" id="KQL48285.1"/>
    </source>
</evidence>